<organism evidence="2 3">
    <name type="scientific">Galemys pyrenaicus</name>
    <name type="common">Iberian desman</name>
    <name type="synonym">Pyrenean desman</name>
    <dbReference type="NCBI Taxonomy" id="202257"/>
    <lineage>
        <taxon>Eukaryota</taxon>
        <taxon>Metazoa</taxon>
        <taxon>Chordata</taxon>
        <taxon>Craniata</taxon>
        <taxon>Vertebrata</taxon>
        <taxon>Euteleostomi</taxon>
        <taxon>Mammalia</taxon>
        <taxon>Eutheria</taxon>
        <taxon>Laurasiatheria</taxon>
        <taxon>Eulipotyphla</taxon>
        <taxon>Talpidae</taxon>
        <taxon>Galemys</taxon>
    </lineage>
</organism>
<dbReference type="AlphaFoldDB" id="A0A8J6A0K8"/>
<evidence type="ECO:0000313" key="3">
    <source>
        <dbReference type="Proteomes" id="UP000700334"/>
    </source>
</evidence>
<reference evidence="2" key="1">
    <citation type="journal article" date="2021" name="Evol. Appl.">
        <title>The genome of the Pyrenean desman and the effects of bottlenecks and inbreeding on the genomic landscape of an endangered species.</title>
        <authorList>
            <person name="Escoda L."/>
            <person name="Castresana J."/>
        </authorList>
    </citation>
    <scope>NUCLEOTIDE SEQUENCE</scope>
    <source>
        <strain evidence="2">IBE-C5619</strain>
    </source>
</reference>
<keyword evidence="3" id="KW-1185">Reference proteome</keyword>
<dbReference type="Proteomes" id="UP000700334">
    <property type="component" value="Unassembled WGS sequence"/>
</dbReference>
<evidence type="ECO:0000313" key="2">
    <source>
        <dbReference type="EMBL" id="KAG8513071.1"/>
    </source>
</evidence>
<accession>A0A8J6A0K8</accession>
<sequence length="305" mass="33209">HKLQHPLDLLHQIPVLGSVPCWSAGGQPLCRGLALKLLDLCPTTPAPRALGPRGLASGMTDSLAGKIWEHLEKKLPQVRERRRCFKTTGELQVENLANSVDNACKLTMPILLLPTLGSGVRESWPCASLCKVASIGPTQCHPISMLALASPLFTKNHEEVRGLQAQTANSGLTVEVDAHWGSGPQFRSGCDDPHRAKRHHPVLADGSGFQEKSEGQLETSQGGWRPTMPCRWSSTWNQSWPRPGQKGKAEITSLCHLLEIGRTSPLVNISKDVGNAMQTIQKVITYTIVDGKVVSETSDTKVVRH</sequence>
<dbReference type="EMBL" id="JAGFMF010011778">
    <property type="protein sequence ID" value="KAG8513071.1"/>
    <property type="molecule type" value="Genomic_DNA"/>
</dbReference>
<feature type="region of interest" description="Disordered" evidence="1">
    <location>
        <begin position="205"/>
        <end position="224"/>
    </location>
</feature>
<gene>
    <name evidence="2" type="ORF">J0S82_004017</name>
</gene>
<name>A0A8J6A0K8_GALPY</name>
<feature type="non-terminal residue" evidence="2">
    <location>
        <position position="305"/>
    </location>
</feature>
<evidence type="ECO:0000256" key="1">
    <source>
        <dbReference type="SAM" id="MobiDB-lite"/>
    </source>
</evidence>
<proteinExistence type="predicted"/>
<comment type="caution">
    <text evidence="2">The sequence shown here is derived from an EMBL/GenBank/DDBJ whole genome shotgun (WGS) entry which is preliminary data.</text>
</comment>
<protein>
    <submittedName>
        <fullName evidence="2">Uncharacterized protein</fullName>
    </submittedName>
</protein>